<sequence>MAYVAYFLKFKPTMAPAEKVVISNIPAKSYVGKEVSCTGKSFSFLDLFKHF</sequence>
<reference evidence="1" key="1">
    <citation type="journal article" date="2019" name="bioRxiv">
        <title>The Genome of the Zebra Mussel, Dreissena polymorpha: A Resource for Invasive Species Research.</title>
        <authorList>
            <person name="McCartney M.A."/>
            <person name="Auch B."/>
            <person name="Kono T."/>
            <person name="Mallez S."/>
            <person name="Zhang Y."/>
            <person name="Obille A."/>
            <person name="Becker A."/>
            <person name="Abrahante J.E."/>
            <person name="Garbe J."/>
            <person name="Badalamenti J.P."/>
            <person name="Herman A."/>
            <person name="Mangelson H."/>
            <person name="Liachko I."/>
            <person name="Sullivan S."/>
            <person name="Sone E.D."/>
            <person name="Koren S."/>
            <person name="Silverstein K.A.T."/>
            <person name="Beckman K.B."/>
            <person name="Gohl D.M."/>
        </authorList>
    </citation>
    <scope>NUCLEOTIDE SEQUENCE</scope>
    <source>
        <strain evidence="1">Duluth1</strain>
        <tissue evidence="1">Whole animal</tissue>
    </source>
</reference>
<comment type="caution">
    <text evidence="1">The sequence shown here is derived from an EMBL/GenBank/DDBJ whole genome shotgun (WGS) entry which is preliminary data.</text>
</comment>
<organism evidence="1 2">
    <name type="scientific">Dreissena polymorpha</name>
    <name type="common">Zebra mussel</name>
    <name type="synonym">Mytilus polymorpha</name>
    <dbReference type="NCBI Taxonomy" id="45954"/>
    <lineage>
        <taxon>Eukaryota</taxon>
        <taxon>Metazoa</taxon>
        <taxon>Spiralia</taxon>
        <taxon>Lophotrochozoa</taxon>
        <taxon>Mollusca</taxon>
        <taxon>Bivalvia</taxon>
        <taxon>Autobranchia</taxon>
        <taxon>Heteroconchia</taxon>
        <taxon>Euheterodonta</taxon>
        <taxon>Imparidentia</taxon>
        <taxon>Neoheterodontei</taxon>
        <taxon>Myida</taxon>
        <taxon>Dreissenoidea</taxon>
        <taxon>Dreissenidae</taxon>
        <taxon>Dreissena</taxon>
    </lineage>
</organism>
<protein>
    <submittedName>
        <fullName evidence="1">Uncharacterized protein</fullName>
    </submittedName>
</protein>
<gene>
    <name evidence="1" type="ORF">DPMN_123249</name>
</gene>
<evidence type="ECO:0000313" key="2">
    <source>
        <dbReference type="Proteomes" id="UP000828390"/>
    </source>
</evidence>
<proteinExistence type="predicted"/>
<evidence type="ECO:0000313" key="1">
    <source>
        <dbReference type="EMBL" id="KAH3821485.1"/>
    </source>
</evidence>
<keyword evidence="2" id="KW-1185">Reference proteome</keyword>
<dbReference type="EMBL" id="JAIWYP010000005">
    <property type="protein sequence ID" value="KAH3821485.1"/>
    <property type="molecule type" value="Genomic_DNA"/>
</dbReference>
<dbReference type="AlphaFoldDB" id="A0A9D4GQY8"/>
<name>A0A9D4GQY8_DREPO</name>
<dbReference type="Proteomes" id="UP000828390">
    <property type="component" value="Unassembled WGS sequence"/>
</dbReference>
<accession>A0A9D4GQY8</accession>
<reference evidence="1" key="2">
    <citation type="submission" date="2020-11" db="EMBL/GenBank/DDBJ databases">
        <authorList>
            <person name="McCartney M.A."/>
            <person name="Auch B."/>
            <person name="Kono T."/>
            <person name="Mallez S."/>
            <person name="Becker A."/>
            <person name="Gohl D.M."/>
            <person name="Silverstein K.A.T."/>
            <person name="Koren S."/>
            <person name="Bechman K.B."/>
            <person name="Herman A."/>
            <person name="Abrahante J.E."/>
            <person name="Garbe J."/>
        </authorList>
    </citation>
    <scope>NUCLEOTIDE SEQUENCE</scope>
    <source>
        <strain evidence="1">Duluth1</strain>
        <tissue evidence="1">Whole animal</tissue>
    </source>
</reference>